<dbReference type="Proteomes" id="UP000186583">
    <property type="component" value="Unassembled WGS sequence"/>
</dbReference>
<keyword evidence="2" id="KW-1185">Reference proteome</keyword>
<organism evidence="1 2">
    <name type="scientific">Colletotrichum chlorophyti</name>
    <dbReference type="NCBI Taxonomy" id="708187"/>
    <lineage>
        <taxon>Eukaryota</taxon>
        <taxon>Fungi</taxon>
        <taxon>Dikarya</taxon>
        <taxon>Ascomycota</taxon>
        <taxon>Pezizomycotina</taxon>
        <taxon>Sordariomycetes</taxon>
        <taxon>Hypocreomycetidae</taxon>
        <taxon>Glomerellales</taxon>
        <taxon>Glomerellaceae</taxon>
        <taxon>Colletotrichum</taxon>
    </lineage>
</organism>
<protein>
    <submittedName>
        <fullName evidence="1">Uncharacterized protein</fullName>
    </submittedName>
</protein>
<reference evidence="1 2" key="1">
    <citation type="submission" date="2016-11" db="EMBL/GenBank/DDBJ databases">
        <title>Draft Genome Assembly of Colletotrichum chlorophyti a pathogen of herbaceous plants.</title>
        <authorList>
            <person name="Gan P."/>
            <person name="Narusaka M."/>
            <person name="Tsushima A."/>
            <person name="Narusaka Y."/>
            <person name="Takano Y."/>
            <person name="Shirasu K."/>
        </authorList>
    </citation>
    <scope>NUCLEOTIDE SEQUENCE [LARGE SCALE GENOMIC DNA]</scope>
    <source>
        <strain evidence="1 2">NTL11</strain>
    </source>
</reference>
<sequence>MSLQQVLANKEIPFEIFLAITEKLIEDAEQVRNKITWWMTYSHDNPSRLCIFDEHADSESVDGWLKQRFLTVRLPSQINRKTRDLVHRKLRRLPMERRRSSTNINSPCTVDAWVRPGLDYFIPYFARFCPDVLPYERQFHQAVLLPTPKGYDFLQCVERIFLPAMDFLCAHNTTGFGALLKLPNLKHIIVNIGPAEAKIRQPGTMHPGTGPIEGDMFPALARWNAHRVAPLKIWEPFKEKGVALYAVACGFRDPVVELLLDDQGVRVRYLQPNCTCCARTPSLINLSDL</sequence>
<dbReference type="AlphaFoldDB" id="A0A1Q8S3Z2"/>
<proteinExistence type="predicted"/>
<evidence type="ECO:0000313" key="1">
    <source>
        <dbReference type="EMBL" id="OLN96154.1"/>
    </source>
</evidence>
<name>A0A1Q8S3Z2_9PEZI</name>
<accession>A0A1Q8S3Z2</accession>
<evidence type="ECO:0000313" key="2">
    <source>
        <dbReference type="Proteomes" id="UP000186583"/>
    </source>
</evidence>
<dbReference type="OrthoDB" id="4806033at2759"/>
<comment type="caution">
    <text evidence="1">The sequence shown here is derived from an EMBL/GenBank/DDBJ whole genome shotgun (WGS) entry which is preliminary data.</text>
</comment>
<gene>
    <name evidence="1" type="ORF">CCHL11_03196</name>
</gene>
<dbReference type="EMBL" id="MPGH01000022">
    <property type="protein sequence ID" value="OLN96154.1"/>
    <property type="molecule type" value="Genomic_DNA"/>
</dbReference>